<dbReference type="SUPFAM" id="SSF52266">
    <property type="entry name" value="SGNH hydrolase"/>
    <property type="match status" value="1"/>
</dbReference>
<keyword evidence="5" id="KW-0378">Hydrolase</keyword>
<dbReference type="EMBL" id="RFFH01000024">
    <property type="protein sequence ID" value="RMI28187.1"/>
    <property type="molecule type" value="Genomic_DNA"/>
</dbReference>
<evidence type="ECO:0000256" key="3">
    <source>
        <dbReference type="SAM" id="SignalP"/>
    </source>
</evidence>
<sequence>MNKPGKRLLWIGLAVVAAAAQLGAAGAAHADDAATPGKSLVVLGDSMAANVPYEWHTGGTICNHGATSWPNQLSTRLGTGPDDFVDESCTGATIDSGQDYTLTVQARAAAAADAFGPQTKMVALQFGLNDTWRDGEPNPYSQVFVNCAITAGLLCSNDDQSWVTDDHGLNGSHYADKVRKVVQYMRYYAPAAKIVLVGYPQEFVPGQNTLCVDLGPVQIQEHNGAVAGYFDRLEAAQRDAAQLLGVEYLDVRALNAGHEECATDPWVQTFDLPDVGLPLVLHPRPQLETAVSEALAAEVAG</sequence>
<feature type="chain" id="PRO_5018048765" evidence="3">
    <location>
        <begin position="31"/>
        <end position="301"/>
    </location>
</feature>
<dbReference type="InterPro" id="IPR037460">
    <property type="entry name" value="SEST-like"/>
</dbReference>
<dbReference type="InterPro" id="IPR013830">
    <property type="entry name" value="SGNH_hydro"/>
</dbReference>
<evidence type="ECO:0000256" key="1">
    <source>
        <dbReference type="PIRSR" id="PIRSR637460-1"/>
    </source>
</evidence>
<evidence type="ECO:0000259" key="4">
    <source>
        <dbReference type="Pfam" id="PF13472"/>
    </source>
</evidence>
<dbReference type="PANTHER" id="PTHR37981">
    <property type="entry name" value="LIPASE 2"/>
    <property type="match status" value="1"/>
</dbReference>
<evidence type="ECO:0000313" key="5">
    <source>
        <dbReference type="EMBL" id="RMI28187.1"/>
    </source>
</evidence>
<feature type="disulfide bond" evidence="2">
    <location>
        <begin position="62"/>
        <end position="89"/>
    </location>
</feature>
<organism evidence="5 6">
    <name type="scientific">Nocardia stercoris</name>
    <dbReference type="NCBI Taxonomy" id="2483361"/>
    <lineage>
        <taxon>Bacteria</taxon>
        <taxon>Bacillati</taxon>
        <taxon>Actinomycetota</taxon>
        <taxon>Actinomycetes</taxon>
        <taxon>Mycobacteriales</taxon>
        <taxon>Nocardiaceae</taxon>
        <taxon>Nocardia</taxon>
    </lineage>
</organism>
<dbReference type="CDD" id="cd01823">
    <property type="entry name" value="SEST_like"/>
    <property type="match status" value="1"/>
</dbReference>
<dbReference type="PANTHER" id="PTHR37981:SF1">
    <property type="entry name" value="SGNH HYDROLASE-TYPE ESTERASE DOMAIN-CONTAINING PROTEIN"/>
    <property type="match status" value="1"/>
</dbReference>
<comment type="caution">
    <text evidence="5">The sequence shown here is derived from an EMBL/GenBank/DDBJ whole genome shotgun (WGS) entry which is preliminary data.</text>
</comment>
<feature type="domain" description="SGNH hydrolase-type esterase" evidence="4">
    <location>
        <begin position="42"/>
        <end position="285"/>
    </location>
</feature>
<keyword evidence="3" id="KW-0732">Signal</keyword>
<keyword evidence="2" id="KW-1015">Disulfide bond</keyword>
<proteinExistence type="predicted"/>
<feature type="signal peptide" evidence="3">
    <location>
        <begin position="1"/>
        <end position="30"/>
    </location>
</feature>
<evidence type="ECO:0000313" key="6">
    <source>
        <dbReference type="Proteomes" id="UP000279275"/>
    </source>
</evidence>
<dbReference type="OrthoDB" id="4529562at2"/>
<protein>
    <submittedName>
        <fullName evidence="5">SGNH/GDSL hydrolase family protein</fullName>
    </submittedName>
</protein>
<dbReference type="Pfam" id="PF13472">
    <property type="entry name" value="Lipase_GDSL_2"/>
    <property type="match status" value="1"/>
</dbReference>
<feature type="active site" evidence="1">
    <location>
        <position position="282"/>
    </location>
</feature>
<dbReference type="Gene3D" id="3.40.50.1110">
    <property type="entry name" value="SGNH hydrolase"/>
    <property type="match status" value="1"/>
</dbReference>
<reference evidence="5 6" key="1">
    <citation type="submission" date="2018-10" db="EMBL/GenBank/DDBJ databases">
        <title>Isolation from cow dung.</title>
        <authorList>
            <person name="Ling L."/>
        </authorList>
    </citation>
    <scope>NUCLEOTIDE SEQUENCE [LARGE SCALE GENOMIC DNA]</scope>
    <source>
        <strain evidence="5 6">NEAU-LL90</strain>
    </source>
</reference>
<dbReference type="AlphaFoldDB" id="A0A3M2KRA9"/>
<dbReference type="InterPro" id="IPR036514">
    <property type="entry name" value="SGNH_hydro_sf"/>
</dbReference>
<dbReference type="RefSeq" id="WP_122191777.1">
    <property type="nucleotide sequence ID" value="NZ_RFFH01000024.1"/>
</dbReference>
<gene>
    <name evidence="5" type="ORF">EBN03_31315</name>
</gene>
<evidence type="ECO:0000256" key="2">
    <source>
        <dbReference type="PIRSR" id="PIRSR637460-2"/>
    </source>
</evidence>
<accession>A0A3M2KRA9</accession>
<name>A0A3M2KRA9_9NOCA</name>
<feature type="disulfide bond" evidence="2">
    <location>
        <begin position="211"/>
        <end position="261"/>
    </location>
</feature>
<feature type="active site" description="Nucleophile" evidence="1">
    <location>
        <position position="46"/>
    </location>
</feature>
<dbReference type="GO" id="GO:0006629">
    <property type="term" value="P:lipid metabolic process"/>
    <property type="evidence" value="ECO:0007669"/>
    <property type="project" value="TreeGrafter"/>
</dbReference>
<keyword evidence="6" id="KW-1185">Reference proteome</keyword>
<dbReference type="Proteomes" id="UP000279275">
    <property type="component" value="Unassembled WGS sequence"/>
</dbReference>
<dbReference type="GO" id="GO:0016788">
    <property type="term" value="F:hydrolase activity, acting on ester bonds"/>
    <property type="evidence" value="ECO:0007669"/>
    <property type="project" value="InterPro"/>
</dbReference>
<feature type="disulfide bond" evidence="2">
    <location>
        <begin position="147"/>
        <end position="155"/>
    </location>
</feature>